<dbReference type="AlphaFoldDB" id="A0A7R9DHJ6"/>
<dbReference type="SMART" id="SM00255">
    <property type="entry name" value="TIR"/>
    <property type="match status" value="1"/>
</dbReference>
<name>A0A7R9DHJ6_TIMPO</name>
<dbReference type="PROSITE" id="PS50017">
    <property type="entry name" value="DEATH_DOMAIN"/>
    <property type="match status" value="1"/>
</dbReference>
<dbReference type="Pfam" id="PF00531">
    <property type="entry name" value="Death"/>
    <property type="match status" value="1"/>
</dbReference>
<evidence type="ECO:0000313" key="6">
    <source>
        <dbReference type="EMBL" id="CAD7413772.1"/>
    </source>
</evidence>
<dbReference type="GO" id="GO:0070976">
    <property type="term" value="F:TIR domain binding"/>
    <property type="evidence" value="ECO:0007669"/>
    <property type="project" value="InterPro"/>
</dbReference>
<dbReference type="PANTHER" id="PTHR15079">
    <property type="entry name" value="MYD88"/>
    <property type="match status" value="1"/>
</dbReference>
<dbReference type="GO" id="GO:0005737">
    <property type="term" value="C:cytoplasm"/>
    <property type="evidence" value="ECO:0007669"/>
    <property type="project" value="UniProtKB-SubCell"/>
</dbReference>
<dbReference type="GO" id="GO:0050830">
    <property type="term" value="P:defense response to Gram-positive bacterium"/>
    <property type="evidence" value="ECO:0007669"/>
    <property type="project" value="TreeGrafter"/>
</dbReference>
<dbReference type="SUPFAM" id="SSF52200">
    <property type="entry name" value="Toll/Interleukin receptor TIR domain"/>
    <property type="match status" value="1"/>
</dbReference>
<keyword evidence="2" id="KW-0963">Cytoplasm</keyword>
<dbReference type="Pfam" id="PF13676">
    <property type="entry name" value="TIR_2"/>
    <property type="match status" value="1"/>
</dbReference>
<dbReference type="PANTHER" id="PTHR15079:SF3">
    <property type="entry name" value="MYELOID DIFFERENTIATION PRIMARY RESPONSE PROTEIN MYD88"/>
    <property type="match status" value="1"/>
</dbReference>
<dbReference type="GO" id="GO:0008063">
    <property type="term" value="P:Toll signaling pathway"/>
    <property type="evidence" value="ECO:0007669"/>
    <property type="project" value="TreeGrafter"/>
</dbReference>
<dbReference type="InterPro" id="IPR035897">
    <property type="entry name" value="Toll_tir_struct_dom_sf"/>
</dbReference>
<evidence type="ECO:0000256" key="1">
    <source>
        <dbReference type="ARBA" id="ARBA00004496"/>
    </source>
</evidence>
<feature type="domain" description="TIR" evidence="5">
    <location>
        <begin position="144"/>
        <end position="276"/>
    </location>
</feature>
<dbReference type="Gene3D" id="1.10.533.10">
    <property type="entry name" value="Death Domain, Fas"/>
    <property type="match status" value="1"/>
</dbReference>
<evidence type="ECO:0000259" key="4">
    <source>
        <dbReference type="PROSITE" id="PS50017"/>
    </source>
</evidence>
<dbReference type="InterPro" id="IPR000488">
    <property type="entry name" value="Death_dom"/>
</dbReference>
<dbReference type="InterPro" id="IPR011029">
    <property type="entry name" value="DEATH-like_dom_sf"/>
</dbReference>
<dbReference type="SUPFAM" id="SSF47986">
    <property type="entry name" value="DEATH domain"/>
    <property type="match status" value="1"/>
</dbReference>
<evidence type="ECO:0000256" key="3">
    <source>
        <dbReference type="ARBA" id="ARBA00023198"/>
    </source>
</evidence>
<feature type="domain" description="Death" evidence="4">
    <location>
        <begin position="39"/>
        <end position="99"/>
    </location>
</feature>
<dbReference type="GO" id="GO:0043123">
    <property type="term" value="P:positive regulation of canonical NF-kappaB signal transduction"/>
    <property type="evidence" value="ECO:0007669"/>
    <property type="project" value="InterPro"/>
</dbReference>
<evidence type="ECO:0000259" key="5">
    <source>
        <dbReference type="PROSITE" id="PS50104"/>
    </source>
</evidence>
<protein>
    <recommendedName>
        <fullName evidence="7">Myeloid differentiation primary response protein MyD88</fullName>
    </recommendedName>
</protein>
<dbReference type="Gene3D" id="3.40.50.10140">
    <property type="entry name" value="Toll/interleukin-1 receptor homology (TIR) domain"/>
    <property type="match status" value="1"/>
</dbReference>
<dbReference type="GO" id="GO:0035325">
    <property type="term" value="F:Toll-like receptor binding"/>
    <property type="evidence" value="ECO:0007669"/>
    <property type="project" value="TreeGrafter"/>
</dbReference>
<dbReference type="GO" id="GO:0045087">
    <property type="term" value="P:innate immune response"/>
    <property type="evidence" value="ECO:0007669"/>
    <property type="project" value="TreeGrafter"/>
</dbReference>
<dbReference type="InterPro" id="IPR000157">
    <property type="entry name" value="TIR_dom"/>
</dbReference>
<organism evidence="6">
    <name type="scientific">Timema poppense</name>
    <name type="common">Walking stick</name>
    <dbReference type="NCBI Taxonomy" id="170557"/>
    <lineage>
        <taxon>Eukaryota</taxon>
        <taxon>Metazoa</taxon>
        <taxon>Ecdysozoa</taxon>
        <taxon>Arthropoda</taxon>
        <taxon>Hexapoda</taxon>
        <taxon>Insecta</taxon>
        <taxon>Pterygota</taxon>
        <taxon>Neoptera</taxon>
        <taxon>Polyneoptera</taxon>
        <taxon>Phasmatodea</taxon>
        <taxon>Timematodea</taxon>
        <taxon>Timematoidea</taxon>
        <taxon>Timematidae</taxon>
        <taxon>Timema</taxon>
    </lineage>
</organism>
<dbReference type="InterPro" id="IPR017281">
    <property type="entry name" value="Myelin_different_resp_MyD88"/>
</dbReference>
<accession>A0A7R9DHJ6</accession>
<dbReference type="GO" id="GO:0002755">
    <property type="term" value="P:MyD88-dependent toll-like receptor signaling pathway"/>
    <property type="evidence" value="ECO:0007669"/>
    <property type="project" value="InterPro"/>
</dbReference>
<keyword evidence="3" id="KW-0395">Inflammatory response</keyword>
<dbReference type="PROSITE" id="PS50104">
    <property type="entry name" value="TIR"/>
    <property type="match status" value="1"/>
</dbReference>
<evidence type="ECO:0008006" key="7">
    <source>
        <dbReference type="Google" id="ProtNLM"/>
    </source>
</evidence>
<dbReference type="EMBL" id="OD007205">
    <property type="protein sequence ID" value="CAD7413772.1"/>
    <property type="molecule type" value="Genomic_DNA"/>
</dbReference>
<gene>
    <name evidence="6" type="ORF">TPSB3V08_LOCUS9238</name>
</gene>
<reference evidence="6" key="1">
    <citation type="submission" date="2020-11" db="EMBL/GenBank/DDBJ databases">
        <authorList>
            <person name="Tran Van P."/>
        </authorList>
    </citation>
    <scope>NUCLEOTIDE SEQUENCE</scope>
</reference>
<comment type="subcellular location">
    <subcellularLocation>
        <location evidence="1">Cytoplasm</location>
    </subcellularLocation>
</comment>
<dbReference type="GO" id="GO:0034142">
    <property type="term" value="P:toll-like receptor 4 signaling pathway"/>
    <property type="evidence" value="ECO:0007669"/>
    <property type="project" value="TreeGrafter"/>
</dbReference>
<dbReference type="GO" id="GO:0005886">
    <property type="term" value="C:plasma membrane"/>
    <property type="evidence" value="ECO:0007669"/>
    <property type="project" value="TreeGrafter"/>
</dbReference>
<proteinExistence type="predicted"/>
<evidence type="ECO:0000256" key="2">
    <source>
        <dbReference type="ARBA" id="ARBA00022490"/>
    </source>
</evidence>
<sequence>MTPASEVPLHALRSNTREVLSGLLNPLKVLPTEDGLPRDWRGLAQLAGLQGHIISMLVENRDPTNKVLEAWPKSSFGKLQDALGHLDRWDVLDDTAAMMEKDATEYSKLQIKANSTAPTINTEVDRQVLTVDDVIRLNKGLDPQNYDAFLLYAEEDEEFAKEIMSQMEDKFGLKLCEKNRDLVGGLTFEHEAIMKLIAERCNRLIVVVSPSFLKSEVIKFFLTFAQALGIDQRQRKVVPCLYQRCKLPPELSYYFFLDYTRSGKLWDFWTKLRDSIQTPTVSPRIEQHSHYMKTSAGDSSSLKIKLDKVSHYQTTVSKVNDKSNVPTASFYSQKTLELTPGLSSEQFPSVSHLDLREKSLSLENIGPKNTNWFQRLKILKKKKQPEAI</sequence>